<evidence type="ECO:0000313" key="3">
    <source>
        <dbReference type="Proteomes" id="UP000054851"/>
    </source>
</evidence>
<evidence type="ECO:0000313" key="2">
    <source>
        <dbReference type="EMBL" id="SAK51182.1"/>
    </source>
</evidence>
<keyword evidence="3" id="KW-1185">Reference proteome</keyword>
<name>A0A158A043_9BURK</name>
<sequence length="147" mass="16351">MSLIKNAIRTAIAGTLFLAALAHAQSDTTGPIATKAGALHFLRDESGMAALIDTQVFDRFDAKRVAHFDETSGASETVTRMLVQSDTGPVIYDFRRNPPLVQRVSQRMTVKRVFWQGEEIVMQSNLGWYGFQRGKLTKLQSSTSTYH</sequence>
<evidence type="ECO:0000256" key="1">
    <source>
        <dbReference type="SAM" id="SignalP"/>
    </source>
</evidence>
<accession>A0A158A043</accession>
<organism evidence="2 3">
    <name type="scientific">Caballeronia hypogeia</name>
    <dbReference type="NCBI Taxonomy" id="1777140"/>
    <lineage>
        <taxon>Bacteria</taxon>
        <taxon>Pseudomonadati</taxon>
        <taxon>Pseudomonadota</taxon>
        <taxon>Betaproteobacteria</taxon>
        <taxon>Burkholderiales</taxon>
        <taxon>Burkholderiaceae</taxon>
        <taxon>Caballeronia</taxon>
    </lineage>
</organism>
<reference evidence="2" key="1">
    <citation type="submission" date="2016-01" db="EMBL/GenBank/DDBJ databases">
        <authorList>
            <person name="Peeters C."/>
        </authorList>
    </citation>
    <scope>NUCLEOTIDE SEQUENCE</scope>
    <source>
        <strain evidence="2">LMG 29322</strain>
    </source>
</reference>
<dbReference type="RefSeq" id="WP_082862296.1">
    <property type="nucleotide sequence ID" value="NZ_FCOA02000003.1"/>
</dbReference>
<keyword evidence="1" id="KW-0732">Signal</keyword>
<dbReference type="OrthoDB" id="9111505at2"/>
<feature type="signal peptide" evidence="1">
    <location>
        <begin position="1"/>
        <end position="24"/>
    </location>
</feature>
<feature type="chain" id="PRO_5007619923" evidence="1">
    <location>
        <begin position="25"/>
        <end position="147"/>
    </location>
</feature>
<gene>
    <name evidence="2" type="ORF">AWB79_01748</name>
</gene>
<dbReference type="EMBL" id="FCOA02000003">
    <property type="protein sequence ID" value="SAK51182.1"/>
    <property type="molecule type" value="Genomic_DNA"/>
</dbReference>
<protein>
    <submittedName>
        <fullName evidence="2">Uncharacterized protein</fullName>
    </submittedName>
</protein>
<proteinExistence type="predicted"/>
<dbReference type="AlphaFoldDB" id="A0A158A043"/>
<dbReference type="Proteomes" id="UP000054851">
    <property type="component" value="Unassembled WGS sequence"/>
</dbReference>
<comment type="caution">
    <text evidence="2">The sequence shown here is derived from an EMBL/GenBank/DDBJ whole genome shotgun (WGS) entry which is preliminary data.</text>
</comment>